<dbReference type="AlphaFoldDB" id="A0AAJ0EUK2"/>
<keyword evidence="2" id="KW-1185">Reference proteome</keyword>
<reference evidence="1" key="1">
    <citation type="submission" date="2021-06" db="EMBL/GenBank/DDBJ databases">
        <title>Comparative genomics, transcriptomics and evolutionary studies reveal genomic signatures of adaptation to plant cell wall in hemibiotrophic fungi.</title>
        <authorList>
            <consortium name="DOE Joint Genome Institute"/>
            <person name="Baroncelli R."/>
            <person name="Diaz J.F."/>
            <person name="Benocci T."/>
            <person name="Peng M."/>
            <person name="Battaglia E."/>
            <person name="Haridas S."/>
            <person name="Andreopoulos W."/>
            <person name="Labutti K."/>
            <person name="Pangilinan J."/>
            <person name="Floch G.L."/>
            <person name="Makela M.R."/>
            <person name="Henrissat B."/>
            <person name="Grigoriev I.V."/>
            <person name="Crouch J.A."/>
            <person name="De Vries R.P."/>
            <person name="Sukno S.A."/>
            <person name="Thon M.R."/>
        </authorList>
    </citation>
    <scope>NUCLEOTIDE SEQUENCE</scope>
    <source>
        <strain evidence="1">CBS 193.32</strain>
    </source>
</reference>
<dbReference type="RefSeq" id="XP_060426312.1">
    <property type="nucleotide sequence ID" value="XM_060566297.1"/>
</dbReference>
<comment type="caution">
    <text evidence="1">The sequence shown here is derived from an EMBL/GenBank/DDBJ whole genome shotgun (WGS) entry which is preliminary data.</text>
</comment>
<organism evidence="1 2">
    <name type="scientific">Colletotrichum godetiae</name>
    <dbReference type="NCBI Taxonomy" id="1209918"/>
    <lineage>
        <taxon>Eukaryota</taxon>
        <taxon>Fungi</taxon>
        <taxon>Dikarya</taxon>
        <taxon>Ascomycota</taxon>
        <taxon>Pezizomycotina</taxon>
        <taxon>Sordariomycetes</taxon>
        <taxon>Hypocreomycetidae</taxon>
        <taxon>Glomerellales</taxon>
        <taxon>Glomerellaceae</taxon>
        <taxon>Colletotrichum</taxon>
        <taxon>Colletotrichum acutatum species complex</taxon>
    </lineage>
</organism>
<evidence type="ECO:0000313" key="2">
    <source>
        <dbReference type="Proteomes" id="UP001224890"/>
    </source>
</evidence>
<dbReference type="GeneID" id="85450823"/>
<protein>
    <submittedName>
        <fullName evidence="1">Uncharacterized protein</fullName>
    </submittedName>
</protein>
<sequence>MPTLASIRLSLRTLTPLSAIPMLRISLAPTAHIKYHRPTTAETLVSLATLPLRFPSVNIEYEFLLIYTEPHTDSFLRKLLWHPSSRLVCTSTIFQVMSSCYLRIALAHPILHSHASHLLFFDCVNHWLLAIVARS</sequence>
<evidence type="ECO:0000313" key="1">
    <source>
        <dbReference type="EMBL" id="KAK1672309.1"/>
    </source>
</evidence>
<proteinExistence type="predicted"/>
<accession>A0AAJ0EUK2</accession>
<name>A0AAJ0EUK2_9PEZI</name>
<dbReference type="Proteomes" id="UP001224890">
    <property type="component" value="Unassembled WGS sequence"/>
</dbReference>
<gene>
    <name evidence="1" type="ORF">BDP55DRAFT_253832</name>
</gene>
<dbReference type="EMBL" id="JAHMHR010000039">
    <property type="protein sequence ID" value="KAK1672309.1"/>
    <property type="molecule type" value="Genomic_DNA"/>
</dbReference>